<sequence length="68" mass="7151">MSFCKFSDAIFHIIRVEDDGFGTTFVKLFGELSSSGVGVGRGIDIVSVDEFSVGEFALNILSADVGGS</sequence>
<dbReference type="AlphaFoldDB" id="A0A645EML6"/>
<comment type="caution">
    <text evidence="1">The sequence shown here is derived from an EMBL/GenBank/DDBJ whole genome shotgun (WGS) entry which is preliminary data.</text>
</comment>
<name>A0A645EML6_9ZZZZ</name>
<dbReference type="EMBL" id="VSSQ01048313">
    <property type="protein sequence ID" value="MPN02369.1"/>
    <property type="molecule type" value="Genomic_DNA"/>
</dbReference>
<protein>
    <submittedName>
        <fullName evidence="1">Uncharacterized protein</fullName>
    </submittedName>
</protein>
<reference evidence="1" key="1">
    <citation type="submission" date="2019-08" db="EMBL/GenBank/DDBJ databases">
        <authorList>
            <person name="Kucharzyk K."/>
            <person name="Murdoch R.W."/>
            <person name="Higgins S."/>
            <person name="Loffler F."/>
        </authorList>
    </citation>
    <scope>NUCLEOTIDE SEQUENCE</scope>
</reference>
<organism evidence="1">
    <name type="scientific">bioreactor metagenome</name>
    <dbReference type="NCBI Taxonomy" id="1076179"/>
    <lineage>
        <taxon>unclassified sequences</taxon>
        <taxon>metagenomes</taxon>
        <taxon>ecological metagenomes</taxon>
    </lineage>
</organism>
<proteinExistence type="predicted"/>
<accession>A0A645EML6</accession>
<evidence type="ECO:0000313" key="1">
    <source>
        <dbReference type="EMBL" id="MPN02369.1"/>
    </source>
</evidence>
<gene>
    <name evidence="1" type="ORF">SDC9_149585</name>
</gene>